<evidence type="ECO:0000259" key="6">
    <source>
        <dbReference type="Pfam" id="PF16889"/>
    </source>
</evidence>
<evidence type="ECO:0000313" key="8">
    <source>
        <dbReference type="Proteomes" id="UP001253545"/>
    </source>
</evidence>
<dbReference type="RefSeq" id="WP_311367178.1">
    <property type="nucleotide sequence ID" value="NZ_JAVRHX010000001.1"/>
</dbReference>
<evidence type="ECO:0000259" key="5">
    <source>
        <dbReference type="Pfam" id="PF07940"/>
    </source>
</evidence>
<name>A0ABU2ZPZ0_9ALTE</name>
<dbReference type="Gene3D" id="1.50.10.100">
    <property type="entry name" value="Chondroitin AC/alginate lyase"/>
    <property type="match status" value="1"/>
</dbReference>
<protein>
    <submittedName>
        <fullName evidence="7">Alginate lyase family protein</fullName>
    </submittedName>
</protein>
<evidence type="ECO:0000256" key="1">
    <source>
        <dbReference type="ARBA" id="ARBA00004418"/>
    </source>
</evidence>
<evidence type="ECO:0000256" key="3">
    <source>
        <dbReference type="ARBA" id="ARBA00022764"/>
    </source>
</evidence>
<gene>
    <name evidence="7" type="ORF">RM552_02305</name>
</gene>
<keyword evidence="2" id="KW-0732">Signal</keyword>
<keyword evidence="8" id="KW-1185">Reference proteome</keyword>
<dbReference type="InterPro" id="IPR012480">
    <property type="entry name" value="Hepar_II_III_C"/>
</dbReference>
<dbReference type="GO" id="GO:0016829">
    <property type="term" value="F:lyase activity"/>
    <property type="evidence" value="ECO:0007669"/>
    <property type="project" value="UniProtKB-KW"/>
</dbReference>
<evidence type="ECO:0000313" key="7">
    <source>
        <dbReference type="EMBL" id="MDT0593674.1"/>
    </source>
</evidence>
<accession>A0ABU2ZPZ0</accession>
<dbReference type="Pfam" id="PF07940">
    <property type="entry name" value="Hepar_II_III_C"/>
    <property type="match status" value="1"/>
</dbReference>
<dbReference type="InterPro" id="IPR031680">
    <property type="entry name" value="Hepar_II_III_N"/>
</dbReference>
<feature type="domain" description="Heparin-sulfate lyase N-terminal" evidence="6">
    <location>
        <begin position="112"/>
        <end position="273"/>
    </location>
</feature>
<dbReference type="Proteomes" id="UP001253545">
    <property type="component" value="Unassembled WGS sequence"/>
</dbReference>
<comment type="subcellular location">
    <subcellularLocation>
        <location evidence="1">Periplasm</location>
    </subcellularLocation>
</comment>
<sequence length="538" mass="61794">MKIKQIFYRIIKKLKKVKTSKYTSEIAIKDGGWETIALGKQRIYSNKLCKFLNVESNTDLVEVWNNANFEKLWLYNLHYFDDLNAEGAGSRQLIHDYWLKSWINDNPTGVGNGWEPYPLSLRIVNWIKYGLSFESHNQMHIKSLGIQADYLANDLEYHLLGNHLFVNAKALVFAGLYLQHPKSEKWLNLGTKILLKELDEQIFEEGANFELTPMYHAIILTDLLDLKNLSNAYKNRFPLKLAEKISAKIPKMLRFLYDISHMDDRISFFNDSAFGIAPENSSIYDYAKSMGFKLEIDSFVNKGLIDYEQSGFIIYKTDHISLICDLNEVGPSYIPGHAHADTLSFELCISKQRFFVNSGTSEYGLSKERLRQRGTAAHNTVAIDKSNSTEIWSGFRVARRAEIVQRKISEDKKSFFGIHNGYQKQGIDCLHKRNWDVTENDITITDSLVGNPVHIEAYFHLHPDIKIENISKRKLLLTAHGISCLFEAINAEIEIKNSTWHPEFGVSINSKCICLNPSATKFVSKIKWNPEDAYSISH</sequence>
<proteinExistence type="predicted"/>
<dbReference type="EMBL" id="JAVRHX010000001">
    <property type="protein sequence ID" value="MDT0593674.1"/>
    <property type="molecule type" value="Genomic_DNA"/>
</dbReference>
<evidence type="ECO:0000256" key="2">
    <source>
        <dbReference type="ARBA" id="ARBA00022729"/>
    </source>
</evidence>
<reference evidence="7 8" key="1">
    <citation type="submission" date="2023-09" db="EMBL/GenBank/DDBJ databases">
        <authorList>
            <person name="Rey-Velasco X."/>
        </authorList>
    </citation>
    <scope>NUCLEOTIDE SEQUENCE [LARGE SCALE GENOMIC DNA]</scope>
    <source>
        <strain evidence="7 8">P117</strain>
    </source>
</reference>
<dbReference type="PANTHER" id="PTHR39210">
    <property type="entry name" value="HEPARIN-SULFATE LYASE"/>
    <property type="match status" value="1"/>
</dbReference>
<keyword evidence="3" id="KW-0574">Periplasm</keyword>
<comment type="caution">
    <text evidence="7">The sequence shown here is derived from an EMBL/GenBank/DDBJ whole genome shotgun (WGS) entry which is preliminary data.</text>
</comment>
<feature type="domain" description="Heparinase II/III-like C-terminal" evidence="5">
    <location>
        <begin position="302"/>
        <end position="528"/>
    </location>
</feature>
<dbReference type="SUPFAM" id="SSF48230">
    <property type="entry name" value="Chondroitin AC/alginate lyase"/>
    <property type="match status" value="1"/>
</dbReference>
<dbReference type="InterPro" id="IPR008929">
    <property type="entry name" value="Chondroitin_lyas"/>
</dbReference>
<evidence type="ECO:0000256" key="4">
    <source>
        <dbReference type="ARBA" id="ARBA00023239"/>
    </source>
</evidence>
<dbReference type="Gene3D" id="2.70.98.70">
    <property type="match status" value="1"/>
</dbReference>
<keyword evidence="4 7" id="KW-0456">Lyase</keyword>
<dbReference type="Pfam" id="PF16889">
    <property type="entry name" value="Hepar_II_III_N"/>
    <property type="match status" value="1"/>
</dbReference>
<organism evidence="7 8">
    <name type="scientific">Glaciecola petra</name>
    <dbReference type="NCBI Taxonomy" id="3075602"/>
    <lineage>
        <taxon>Bacteria</taxon>
        <taxon>Pseudomonadati</taxon>
        <taxon>Pseudomonadota</taxon>
        <taxon>Gammaproteobacteria</taxon>
        <taxon>Alteromonadales</taxon>
        <taxon>Alteromonadaceae</taxon>
        <taxon>Glaciecola</taxon>
    </lineage>
</organism>
<dbReference type="PANTHER" id="PTHR39210:SF1">
    <property type="entry name" value="HEPARIN-SULFATE LYASE"/>
    <property type="match status" value="1"/>
</dbReference>